<gene>
    <name evidence="6" type="ORF">CELE_D2045.9</name>
    <name evidence="6 8" type="ORF">D2045.9</name>
</gene>
<dbReference type="CDD" id="cd06532">
    <property type="entry name" value="Glyco_transf_25"/>
    <property type="match status" value="1"/>
</dbReference>
<feature type="signal peptide" evidence="4">
    <location>
        <begin position="1"/>
        <end position="19"/>
    </location>
</feature>
<evidence type="ECO:0000313" key="8">
    <source>
        <dbReference type="WormBase" id="D2045.9"/>
    </source>
</evidence>
<evidence type="ECO:0000256" key="3">
    <source>
        <dbReference type="ARBA" id="ARBA00022679"/>
    </source>
</evidence>
<name>Q18989_CAEEL</name>
<dbReference type="AlphaFoldDB" id="Q18989"/>
<reference evidence="6 7" key="1">
    <citation type="journal article" date="1998" name="Science">
        <title>Genome sequence of the nematode C. elegans: a platform for investigating biology.</title>
        <authorList>
            <consortium name="The C. elegans sequencing consortium"/>
            <person name="Sulson J.E."/>
            <person name="Waterston R."/>
        </authorList>
    </citation>
    <scope>NUCLEOTIDE SEQUENCE [LARGE SCALE GENOMIC DNA]</scope>
    <source>
        <strain evidence="6 7">Bristol N2</strain>
    </source>
</reference>
<dbReference type="GO" id="GO:0050211">
    <property type="term" value="F:procollagen galactosyltransferase activity"/>
    <property type="evidence" value="ECO:0000318"/>
    <property type="project" value="GO_Central"/>
</dbReference>
<dbReference type="CAZy" id="GT25">
    <property type="family name" value="Glycosyltransferase Family 25"/>
</dbReference>
<evidence type="ECO:0000259" key="5">
    <source>
        <dbReference type="Pfam" id="PF01755"/>
    </source>
</evidence>
<dbReference type="STRING" id="6239.D2045.9.1"/>
<dbReference type="Bgee" id="WBGene00008426">
    <property type="expression patterns" value="Expressed in embryo and 3 other cell types or tissues"/>
</dbReference>
<sequence>MTEFLHCLLLFHVFLSSWALFPGAEPDEGDVRHIYPPVYIGVGLGEHAHAIPYFLGWLENLDYPKDRIKVEIFILSKEDATIHQVKWWLDSTKQYFKSVKIIEESENWLESGLRNARLQKVERCLLISGDTVPTEMNLIQFLFNEKTHVAVSPLFQSIDGSSNIDEPSETLINQNNVREEILSFSLPLAIDLTTIDSSYLTFDKDNLPNYEGADDPSEVFVVSAKNMGIQLWADNQVNYGFFVNPEKDIEERRSTIRYQIADFLADERPLPFVSRSVRPWQSEATKQGVDKIYLVNLKRRQERLNRMQKIFDILGIEYSLLEATDGQKLDELPEELKNYQILEGYLDPISKRPMKNGEIGCFLSHYRVWQDVVQHNYEKVIVFEDDLRFSHDGLTRIREVLQDLDASHKPWDLIYLGRKKQSENEELWISQHRHLSSVEYSYWTLGYMLSLNGARKLLRPNPLKKMVPVDEYLPIMFNKHPNKDWSLHFEPLDVEAFTLYPLVVFPQKYTNEPGYVSDTEDSVIVTPKPKSEEL</sequence>
<dbReference type="PANTHER" id="PTHR10730:SF53">
    <property type="entry name" value="GLYCOSYLTRANSFERASE 25 FAMILY MEMBER"/>
    <property type="match status" value="1"/>
</dbReference>
<dbReference type="AGR" id="WB:WBGene00008426"/>
<dbReference type="EMBL" id="BX284603">
    <property type="protein sequence ID" value="CAA84699.2"/>
    <property type="molecule type" value="Genomic_DNA"/>
</dbReference>
<dbReference type="DIP" id="DIP-24756N"/>
<dbReference type="Proteomes" id="UP000001940">
    <property type="component" value="Chromosome III"/>
</dbReference>
<evidence type="ECO:0000256" key="1">
    <source>
        <dbReference type="ARBA" id="ARBA00006721"/>
    </source>
</evidence>
<comment type="similarity">
    <text evidence="1">Belongs to the glycosyltransferase 25 family.</text>
</comment>
<dbReference type="Reactome" id="R-CEL-1650814">
    <property type="pathway name" value="Collagen biosynthesis and modifying enzymes"/>
</dbReference>
<dbReference type="PaxDb" id="6239-D2045.9"/>
<evidence type="ECO:0000256" key="4">
    <source>
        <dbReference type="SAM" id="SignalP"/>
    </source>
</evidence>
<dbReference type="WormBase" id="D2045.9">
    <property type="protein sequence ID" value="CE33988"/>
    <property type="gene ID" value="WBGene00008426"/>
</dbReference>
<dbReference type="SMR" id="Q18989"/>
<dbReference type="InterPro" id="IPR050757">
    <property type="entry name" value="Collagen_mod_GT25"/>
</dbReference>
<dbReference type="CTD" id="3565069"/>
<evidence type="ECO:0000313" key="6">
    <source>
        <dbReference type="EMBL" id="CAA84699.2"/>
    </source>
</evidence>
<keyword evidence="3" id="KW-0808">Transferase</keyword>
<dbReference type="IntAct" id="Q18989">
    <property type="interactions" value="3"/>
</dbReference>
<dbReference type="PANTHER" id="PTHR10730">
    <property type="entry name" value="PROCOLLAGEN-LYSINE,2-OXOGLUTARATE 5-DIOXYGENASE/GLYCOSYLTRANSFERASE 25 FAMILY MEMBER"/>
    <property type="match status" value="1"/>
</dbReference>
<evidence type="ECO:0007829" key="9">
    <source>
        <dbReference type="PeptideAtlas" id="Q18989"/>
    </source>
</evidence>
<dbReference type="FunCoup" id="Q18989">
    <property type="interactions" value="980"/>
</dbReference>
<feature type="domain" description="Glycosyl transferase family 25" evidence="5">
    <location>
        <begin position="290"/>
        <end position="472"/>
    </location>
</feature>
<keyword evidence="2" id="KW-0328">Glycosyltransferase</keyword>
<organism evidence="6 7">
    <name type="scientific">Caenorhabditis elegans</name>
    <dbReference type="NCBI Taxonomy" id="6239"/>
    <lineage>
        <taxon>Eukaryota</taxon>
        <taxon>Metazoa</taxon>
        <taxon>Ecdysozoa</taxon>
        <taxon>Nematoda</taxon>
        <taxon>Chromadorea</taxon>
        <taxon>Rhabditida</taxon>
        <taxon>Rhabditina</taxon>
        <taxon>Rhabditomorpha</taxon>
        <taxon>Rhabditoidea</taxon>
        <taxon>Rhabditidae</taxon>
        <taxon>Peloderinae</taxon>
        <taxon>Caenorhabditis</taxon>
    </lineage>
</organism>
<keyword evidence="9" id="KW-1267">Proteomics identification</keyword>
<dbReference type="OrthoDB" id="47375at2759"/>
<dbReference type="RefSeq" id="NP_001021233.1">
    <property type="nucleotide sequence ID" value="NM_001026062.3"/>
</dbReference>
<dbReference type="PeptideAtlas" id="Q18989"/>
<dbReference type="PIR" id="T20368">
    <property type="entry name" value="T20368"/>
</dbReference>
<dbReference type="InParanoid" id="Q18989"/>
<dbReference type="HOGENOM" id="CLU_024037_2_0_1"/>
<accession>Q18989</accession>
<dbReference type="UCSC" id="D2045.9">
    <property type="organism name" value="c. elegans"/>
</dbReference>
<dbReference type="InterPro" id="IPR002654">
    <property type="entry name" value="Glyco_trans_25"/>
</dbReference>
<protein>
    <submittedName>
        <fullName evidence="6">Glycosyltransferase 25 family member</fullName>
    </submittedName>
</protein>
<dbReference type="PhylomeDB" id="Q18989"/>
<feature type="chain" id="PRO_5004186950" evidence="4">
    <location>
        <begin position="20"/>
        <end position="534"/>
    </location>
</feature>
<keyword evidence="7" id="KW-1185">Reference proteome</keyword>
<evidence type="ECO:0000313" key="7">
    <source>
        <dbReference type="Proteomes" id="UP000001940"/>
    </source>
</evidence>
<evidence type="ECO:0000256" key="2">
    <source>
        <dbReference type="ARBA" id="ARBA00022676"/>
    </source>
</evidence>
<dbReference type="Pfam" id="PF01755">
    <property type="entry name" value="Glyco_transf_25"/>
    <property type="match status" value="1"/>
</dbReference>
<dbReference type="GeneID" id="3565069"/>
<dbReference type="eggNOG" id="KOG4179">
    <property type="taxonomic scope" value="Eukaryota"/>
</dbReference>
<dbReference type="KEGG" id="cel:CELE_D2045.9"/>
<dbReference type="OMA" id="ANMMTEV"/>
<proteinExistence type="evidence at protein level"/>
<keyword evidence="4" id="KW-0732">Signal</keyword>